<dbReference type="Gene3D" id="2.10.290.10">
    <property type="entry name" value="YfgJ-like"/>
    <property type="match status" value="1"/>
</dbReference>
<proteinExistence type="predicted"/>
<dbReference type="GO" id="GO:0016740">
    <property type="term" value="F:transferase activity"/>
    <property type="evidence" value="ECO:0007669"/>
    <property type="project" value="UniProtKB-KW"/>
</dbReference>
<dbReference type="Proteomes" id="UP000543030">
    <property type="component" value="Unassembled WGS sequence"/>
</dbReference>
<evidence type="ECO:0000313" key="1">
    <source>
        <dbReference type="EMBL" id="MBB5190245.1"/>
    </source>
</evidence>
<dbReference type="AlphaFoldDB" id="A0A840RA60"/>
<protein>
    <submittedName>
        <fullName evidence="1">tRNA(Ile2) C34 agmatinyltransferase TiaS</fullName>
    </submittedName>
</protein>
<comment type="caution">
    <text evidence="1">The sequence shown here is derived from an EMBL/GenBank/DDBJ whole genome shotgun (WGS) entry which is preliminary data.</text>
</comment>
<dbReference type="SUPFAM" id="SSF161187">
    <property type="entry name" value="YfgJ-like"/>
    <property type="match status" value="1"/>
</dbReference>
<sequence length="59" mass="6415">MSDSQNPVMLCPDCGKPLEELVACGARDYFCNSCNELKSKTRVREAAAALLAAQSKENH</sequence>
<dbReference type="EMBL" id="JACHHN010000002">
    <property type="protein sequence ID" value="MBB5190245.1"/>
    <property type="molecule type" value="Genomic_DNA"/>
</dbReference>
<dbReference type="RefSeq" id="WP_221303012.1">
    <property type="nucleotide sequence ID" value="NZ_JACHHN010000002.1"/>
</dbReference>
<keyword evidence="1" id="KW-0808">Transferase</keyword>
<organism evidence="1 2">
    <name type="scientific">Silvimonas terrae</name>
    <dbReference type="NCBI Taxonomy" id="300266"/>
    <lineage>
        <taxon>Bacteria</taxon>
        <taxon>Pseudomonadati</taxon>
        <taxon>Pseudomonadota</taxon>
        <taxon>Betaproteobacteria</taxon>
        <taxon>Neisseriales</taxon>
        <taxon>Chitinibacteraceae</taxon>
        <taxon>Silvimonas</taxon>
    </lineage>
</organism>
<reference evidence="1 2" key="1">
    <citation type="submission" date="2020-08" db="EMBL/GenBank/DDBJ databases">
        <title>Genomic Encyclopedia of Type Strains, Phase IV (KMG-IV): sequencing the most valuable type-strain genomes for metagenomic binning, comparative biology and taxonomic classification.</title>
        <authorList>
            <person name="Goeker M."/>
        </authorList>
    </citation>
    <scope>NUCLEOTIDE SEQUENCE [LARGE SCALE GENOMIC DNA]</scope>
    <source>
        <strain evidence="1 2">DSM 18233</strain>
    </source>
</reference>
<dbReference type="InterPro" id="IPR029037">
    <property type="entry name" value="DUF1407/YfgJ-like_sf"/>
</dbReference>
<evidence type="ECO:0000313" key="2">
    <source>
        <dbReference type="Proteomes" id="UP000543030"/>
    </source>
</evidence>
<dbReference type="InterPro" id="IPR010807">
    <property type="entry name" value="YfgJ-like"/>
</dbReference>
<accession>A0A840RA60</accession>
<gene>
    <name evidence="1" type="ORF">HNQ50_000967</name>
</gene>
<keyword evidence="2" id="KW-1185">Reference proteome</keyword>
<name>A0A840RA60_9NEIS</name>
<dbReference type="Pfam" id="PF07191">
    <property type="entry name" value="Zn_ribbon_6"/>
    <property type="match status" value="1"/>
</dbReference>